<dbReference type="EMBL" id="PNBA02000015">
    <property type="protein sequence ID" value="KAG6399926.1"/>
    <property type="molecule type" value="Genomic_DNA"/>
</dbReference>
<accession>A0A8X8ZCJ2</accession>
<feature type="region of interest" description="Disordered" evidence="1">
    <location>
        <begin position="1"/>
        <end position="135"/>
    </location>
</feature>
<feature type="compositionally biased region" description="Low complexity" evidence="1">
    <location>
        <begin position="78"/>
        <end position="88"/>
    </location>
</feature>
<name>A0A8X8ZCJ2_SALSN</name>
<comment type="caution">
    <text evidence="2">The sequence shown here is derived from an EMBL/GenBank/DDBJ whole genome shotgun (WGS) entry which is preliminary data.</text>
</comment>
<feature type="compositionally biased region" description="Basic and acidic residues" evidence="1">
    <location>
        <begin position="33"/>
        <end position="47"/>
    </location>
</feature>
<reference evidence="2" key="1">
    <citation type="submission" date="2018-01" db="EMBL/GenBank/DDBJ databases">
        <authorList>
            <person name="Mao J.F."/>
        </authorList>
    </citation>
    <scope>NUCLEOTIDE SEQUENCE</scope>
    <source>
        <strain evidence="2">Huo1</strain>
        <tissue evidence="2">Leaf</tissue>
    </source>
</reference>
<feature type="region of interest" description="Disordered" evidence="1">
    <location>
        <begin position="257"/>
        <end position="280"/>
    </location>
</feature>
<reference evidence="2" key="2">
    <citation type="submission" date="2020-08" db="EMBL/GenBank/DDBJ databases">
        <title>Plant Genome Project.</title>
        <authorList>
            <person name="Zhang R.-G."/>
        </authorList>
    </citation>
    <scope>NUCLEOTIDE SEQUENCE</scope>
    <source>
        <strain evidence="2">Huo1</strain>
        <tissue evidence="2">Leaf</tissue>
    </source>
</reference>
<evidence type="ECO:0000313" key="3">
    <source>
        <dbReference type="Proteomes" id="UP000298416"/>
    </source>
</evidence>
<sequence length="280" mass="29962">MDRERDGVEENISDSHSRRVISNRDLGDGAINDNEHGSVMNRERDSVEENTGDSHSSRVISNAVLGEGAINDNEHGSETSSDSSSSKSSCEDIVRVSSQIEPPDSVGESSIHGGSSRSEECVKDESPILSPSVRVMESPDDDSPAYFFSNDSPTMEGNSSLDEFLFSIHMGDDSFSSSYDATTDTVADVEKSTEHLKGNESRNSGELGGFDQICATTKGVDPDMGKTASVDVKHGEKRMVGEPLNNVPVGLVNNQVDTSARGSVDTSYKHKPNGTIALPK</sequence>
<dbReference type="Proteomes" id="UP000298416">
    <property type="component" value="Unassembled WGS sequence"/>
</dbReference>
<feature type="compositionally biased region" description="Basic and acidic residues" evidence="1">
    <location>
        <begin position="117"/>
        <end position="126"/>
    </location>
</feature>
<gene>
    <name evidence="2" type="ORF">SASPL_141411</name>
</gene>
<keyword evidence="3" id="KW-1185">Reference proteome</keyword>
<dbReference type="AlphaFoldDB" id="A0A8X8ZCJ2"/>
<evidence type="ECO:0000313" key="2">
    <source>
        <dbReference type="EMBL" id="KAG6399926.1"/>
    </source>
</evidence>
<organism evidence="2">
    <name type="scientific">Salvia splendens</name>
    <name type="common">Scarlet sage</name>
    <dbReference type="NCBI Taxonomy" id="180675"/>
    <lineage>
        <taxon>Eukaryota</taxon>
        <taxon>Viridiplantae</taxon>
        <taxon>Streptophyta</taxon>
        <taxon>Embryophyta</taxon>
        <taxon>Tracheophyta</taxon>
        <taxon>Spermatophyta</taxon>
        <taxon>Magnoliopsida</taxon>
        <taxon>eudicotyledons</taxon>
        <taxon>Gunneridae</taxon>
        <taxon>Pentapetalae</taxon>
        <taxon>asterids</taxon>
        <taxon>lamiids</taxon>
        <taxon>Lamiales</taxon>
        <taxon>Lamiaceae</taxon>
        <taxon>Nepetoideae</taxon>
        <taxon>Mentheae</taxon>
        <taxon>Salviinae</taxon>
        <taxon>Salvia</taxon>
        <taxon>Salvia subgen. Calosphace</taxon>
        <taxon>core Calosphace</taxon>
    </lineage>
</organism>
<protein>
    <submittedName>
        <fullName evidence="2">Uncharacterized protein</fullName>
    </submittedName>
</protein>
<feature type="compositionally biased region" description="Polar residues" evidence="1">
    <location>
        <begin position="257"/>
        <end position="266"/>
    </location>
</feature>
<proteinExistence type="predicted"/>
<evidence type="ECO:0000256" key="1">
    <source>
        <dbReference type="SAM" id="MobiDB-lite"/>
    </source>
</evidence>
<feature type="compositionally biased region" description="Basic and acidic residues" evidence="1">
    <location>
        <begin position="1"/>
        <end position="17"/>
    </location>
</feature>